<feature type="compositionally biased region" description="Polar residues" evidence="1">
    <location>
        <begin position="394"/>
        <end position="409"/>
    </location>
</feature>
<evidence type="ECO:0000313" key="4">
    <source>
        <dbReference type="Proteomes" id="UP000063699"/>
    </source>
</evidence>
<gene>
    <name evidence="3" type="ORF">AOZ06_24990</name>
</gene>
<proteinExistence type="predicted"/>
<accession>A0A0N9I4S7</accession>
<evidence type="ECO:0000256" key="2">
    <source>
        <dbReference type="SAM" id="SignalP"/>
    </source>
</evidence>
<dbReference type="OrthoDB" id="3403180at2"/>
<dbReference type="Proteomes" id="UP000063699">
    <property type="component" value="Chromosome"/>
</dbReference>
<dbReference type="RefSeq" id="WP_054296899.1">
    <property type="nucleotide sequence ID" value="NZ_CP012752.1"/>
</dbReference>
<dbReference type="SMART" id="SM00710">
    <property type="entry name" value="PbH1"/>
    <property type="match status" value="5"/>
</dbReference>
<dbReference type="EMBL" id="CP012752">
    <property type="protein sequence ID" value="ALG15045.1"/>
    <property type="molecule type" value="Genomic_DNA"/>
</dbReference>
<feature type="chain" id="PRO_5039515561" description="Polymorphic outer membrane protein" evidence="2">
    <location>
        <begin position="17"/>
        <end position="426"/>
    </location>
</feature>
<feature type="region of interest" description="Disordered" evidence="1">
    <location>
        <begin position="393"/>
        <end position="412"/>
    </location>
</feature>
<dbReference type="AlphaFoldDB" id="A0A0N9I4S7"/>
<keyword evidence="2" id="KW-0732">Signal</keyword>
<sequence length="426" mass="41590">MTVLAAFALAAPAAHAGTIDVPCDPDALIEAVHTANASYFEPDTLSLAANCVYTLTEPVPGRWAAGLPAIEDTLTIDGNNATIRRLPDAPRFRIITNRRDLTLNNITITGGHVPDATGTDSSGGGNFGEDGGGIDTWGPLTVNNSTITGNAAGAGAPGADATATTSAGWGGQGGWGGGIFAYAVRTVTINNSSITNNATGIGGRGGNGAGTKPGARSGSSGAGGGVAILRDATLRITGSDISGNVTADGPQGSNGGVDKGAAGDGGSGGAGAGVYVSATEGRPMNSTITASTIAGNRAGRGGDRGVPGPGAPYLARGGIGGIGGGILVLTETLTVDGGRITDNTAGEFGPGYAGPALGGGVYNIDGQVTLTNAAELAGNHPDDCYPVTGCTGPQAASRTQHDSGTNARTGQLHDIVEKQSTKRTGG</sequence>
<feature type="compositionally biased region" description="Gly residues" evidence="1">
    <location>
        <begin position="252"/>
        <end position="264"/>
    </location>
</feature>
<keyword evidence="4" id="KW-1185">Reference proteome</keyword>
<dbReference type="InterPro" id="IPR011050">
    <property type="entry name" value="Pectin_lyase_fold/virulence"/>
</dbReference>
<dbReference type="InterPro" id="IPR006626">
    <property type="entry name" value="PbH1"/>
</dbReference>
<dbReference type="KEGG" id="kphy:AOZ06_24990"/>
<reference evidence="3 4" key="1">
    <citation type="submission" date="2015-07" db="EMBL/GenBank/DDBJ databases">
        <title>Genome sequencing of Kibdelosporangium phytohabitans.</title>
        <authorList>
            <person name="Qin S."/>
            <person name="Xing K."/>
        </authorList>
    </citation>
    <scope>NUCLEOTIDE SEQUENCE [LARGE SCALE GENOMIC DNA]</scope>
    <source>
        <strain evidence="3 4">KLBMP1111</strain>
    </source>
</reference>
<feature type="compositionally biased region" description="Gly residues" evidence="1">
    <location>
        <begin position="200"/>
        <end position="211"/>
    </location>
</feature>
<evidence type="ECO:0008006" key="5">
    <source>
        <dbReference type="Google" id="ProtNLM"/>
    </source>
</evidence>
<evidence type="ECO:0000256" key="1">
    <source>
        <dbReference type="SAM" id="MobiDB-lite"/>
    </source>
</evidence>
<feature type="region of interest" description="Disordered" evidence="1">
    <location>
        <begin position="240"/>
        <end position="264"/>
    </location>
</feature>
<evidence type="ECO:0000313" key="3">
    <source>
        <dbReference type="EMBL" id="ALG15045.1"/>
    </source>
</evidence>
<name>A0A0N9I4S7_9PSEU</name>
<feature type="signal peptide" evidence="2">
    <location>
        <begin position="1"/>
        <end position="16"/>
    </location>
</feature>
<dbReference type="SUPFAM" id="SSF51126">
    <property type="entry name" value="Pectin lyase-like"/>
    <property type="match status" value="1"/>
</dbReference>
<protein>
    <recommendedName>
        <fullName evidence="5">Polymorphic outer membrane protein</fullName>
    </recommendedName>
</protein>
<organism evidence="3 4">
    <name type="scientific">Kibdelosporangium phytohabitans</name>
    <dbReference type="NCBI Taxonomy" id="860235"/>
    <lineage>
        <taxon>Bacteria</taxon>
        <taxon>Bacillati</taxon>
        <taxon>Actinomycetota</taxon>
        <taxon>Actinomycetes</taxon>
        <taxon>Pseudonocardiales</taxon>
        <taxon>Pseudonocardiaceae</taxon>
        <taxon>Kibdelosporangium</taxon>
    </lineage>
</organism>
<feature type="region of interest" description="Disordered" evidence="1">
    <location>
        <begin position="196"/>
        <end position="223"/>
    </location>
</feature>